<reference evidence="1 2" key="1">
    <citation type="journal article" date="2021" name="Int. J. Syst. Evol. Microbiol.">
        <title>Reticulibacter mediterranei gen. nov., sp. nov., within the new family Reticulibacteraceae fam. nov., and Ktedonospora formicarum gen. nov., sp. nov., Ktedonobacter robiniae sp. nov., Dictyobacter formicarum sp. nov. and Dictyobacter arantiisoli sp. nov., belonging to the class Ktedonobacteria.</title>
        <authorList>
            <person name="Yabe S."/>
            <person name="Zheng Y."/>
            <person name="Wang C.M."/>
            <person name="Sakai Y."/>
            <person name="Abe K."/>
            <person name="Yokota A."/>
            <person name="Donadio S."/>
            <person name="Cavaletti L."/>
            <person name="Monciardini P."/>
        </authorList>
    </citation>
    <scope>NUCLEOTIDE SEQUENCE [LARGE SCALE GENOMIC DNA]</scope>
    <source>
        <strain evidence="1 2">SOSP1-9</strain>
    </source>
</reference>
<protein>
    <submittedName>
        <fullName evidence="1">Uncharacterized protein</fullName>
    </submittedName>
</protein>
<dbReference type="EMBL" id="BNJJ01000006">
    <property type="protein sequence ID" value="GHO84520.1"/>
    <property type="molecule type" value="Genomic_DNA"/>
</dbReference>
<accession>A0ABQ3VEW5</accession>
<gene>
    <name evidence="1" type="ORF">KSZ_25260</name>
</gene>
<evidence type="ECO:0000313" key="1">
    <source>
        <dbReference type="EMBL" id="GHO84520.1"/>
    </source>
</evidence>
<sequence>MVADTCLSWPSAQYGAAVLLTTPRSHLLNLINSYTAATSEATAPHPGGPPFHLYVLNPLSPSVGGNAHATSELEFMDAHSFKNGQEKVLVTRWTLLRSTAAAYRTSYNYTFGNAAQRALTCSLSSIRSGDQLIAPLTDTTQSPARMQVTAFTTLPTVLTYNFMGAFPLLLDTFQQYNTSTKIVQPKAINYLAGLLQ</sequence>
<dbReference type="RefSeq" id="WP_201362134.1">
    <property type="nucleotide sequence ID" value="NZ_BNJJ01000006.1"/>
</dbReference>
<dbReference type="Proteomes" id="UP000635565">
    <property type="component" value="Unassembled WGS sequence"/>
</dbReference>
<name>A0ABQ3VEW5_9CHLR</name>
<keyword evidence="2" id="KW-1185">Reference proteome</keyword>
<comment type="caution">
    <text evidence="1">The sequence shown here is derived from an EMBL/GenBank/DDBJ whole genome shotgun (WGS) entry which is preliminary data.</text>
</comment>
<organism evidence="1 2">
    <name type="scientific">Dictyobacter formicarum</name>
    <dbReference type="NCBI Taxonomy" id="2778368"/>
    <lineage>
        <taxon>Bacteria</taxon>
        <taxon>Bacillati</taxon>
        <taxon>Chloroflexota</taxon>
        <taxon>Ktedonobacteria</taxon>
        <taxon>Ktedonobacterales</taxon>
        <taxon>Dictyobacteraceae</taxon>
        <taxon>Dictyobacter</taxon>
    </lineage>
</organism>
<proteinExistence type="predicted"/>
<evidence type="ECO:0000313" key="2">
    <source>
        <dbReference type="Proteomes" id="UP000635565"/>
    </source>
</evidence>